<dbReference type="InterPro" id="IPR045039">
    <property type="entry name" value="NSI-like"/>
</dbReference>
<dbReference type="AlphaFoldDB" id="U4KMB7"/>
<dbReference type="Pfam" id="PF13673">
    <property type="entry name" value="Acetyltransf_10"/>
    <property type="match status" value="1"/>
</dbReference>
<keyword evidence="1 4" id="KW-0808">Transferase</keyword>
<accession>U4KMB7</accession>
<reference evidence="4 5" key="1">
    <citation type="journal article" date="2013" name="J. Mol. Microbiol. Biotechnol.">
        <title>Analysis of the Complete Genomes of Acholeplasma brassicae , A. palmae and A. laidlawii and Their Comparison to the Obligate Parasites from ' Candidatus Phytoplasma'.</title>
        <authorList>
            <person name="Kube M."/>
            <person name="Siewert C."/>
            <person name="Migdoll A.M."/>
            <person name="Duduk B."/>
            <person name="Holz S."/>
            <person name="Rabus R."/>
            <person name="Seemuller E."/>
            <person name="Mitrovic J."/>
            <person name="Muller I."/>
            <person name="Buttner C."/>
            <person name="Reinhardt R."/>
        </authorList>
    </citation>
    <scope>NUCLEOTIDE SEQUENCE [LARGE SCALE GENOMIC DNA]</scope>
    <source>
        <strain evidence="5">0502</strain>
    </source>
</reference>
<evidence type="ECO:0000256" key="2">
    <source>
        <dbReference type="ARBA" id="ARBA00023315"/>
    </source>
</evidence>
<evidence type="ECO:0000259" key="3">
    <source>
        <dbReference type="PROSITE" id="PS51186"/>
    </source>
</evidence>
<evidence type="ECO:0000256" key="1">
    <source>
        <dbReference type="ARBA" id="ARBA00022679"/>
    </source>
</evidence>
<dbReference type="CDD" id="cd04301">
    <property type="entry name" value="NAT_SF"/>
    <property type="match status" value="1"/>
</dbReference>
<protein>
    <submittedName>
        <fullName evidence="4">Acetyltransferase, GNAT family</fullName>
    </submittedName>
</protein>
<dbReference type="HOGENOM" id="CLU_086503_7_1_14"/>
<keyword evidence="2" id="KW-0012">Acyltransferase</keyword>
<dbReference type="OrthoDB" id="9775804at2"/>
<evidence type="ECO:0000313" key="4">
    <source>
        <dbReference type="EMBL" id="CCV65210.1"/>
    </source>
</evidence>
<dbReference type="InterPro" id="IPR000182">
    <property type="entry name" value="GNAT_dom"/>
</dbReference>
<dbReference type="KEGG" id="abra:BN85301890"/>
<dbReference type="RefSeq" id="WP_030004072.1">
    <property type="nucleotide sequence ID" value="NC_022549.1"/>
</dbReference>
<proteinExistence type="predicted"/>
<dbReference type="PANTHER" id="PTHR43626:SF4">
    <property type="entry name" value="GCN5-RELATED N-ACETYLTRANSFERASE 2, CHLOROPLASTIC"/>
    <property type="match status" value="1"/>
</dbReference>
<evidence type="ECO:0000313" key="5">
    <source>
        <dbReference type="Proteomes" id="UP000032737"/>
    </source>
</evidence>
<dbReference type="InterPro" id="IPR016181">
    <property type="entry name" value="Acyl_CoA_acyltransferase"/>
</dbReference>
<name>U4KMB7_9MOLU</name>
<dbReference type="STRING" id="61635.BN85301890"/>
<dbReference type="Proteomes" id="UP000032737">
    <property type="component" value="Chromosome"/>
</dbReference>
<dbReference type="EMBL" id="FO681348">
    <property type="protein sequence ID" value="CCV65210.1"/>
    <property type="molecule type" value="Genomic_DNA"/>
</dbReference>
<dbReference type="GO" id="GO:0005737">
    <property type="term" value="C:cytoplasm"/>
    <property type="evidence" value="ECO:0007669"/>
    <property type="project" value="TreeGrafter"/>
</dbReference>
<dbReference type="GO" id="GO:0008080">
    <property type="term" value="F:N-acetyltransferase activity"/>
    <property type="evidence" value="ECO:0007669"/>
    <property type="project" value="InterPro"/>
</dbReference>
<dbReference type="SUPFAM" id="SSF55729">
    <property type="entry name" value="Acyl-CoA N-acyltransferases (Nat)"/>
    <property type="match status" value="1"/>
</dbReference>
<organism evidence="4 5">
    <name type="scientific">Acholeplasma brassicae</name>
    <dbReference type="NCBI Taxonomy" id="61635"/>
    <lineage>
        <taxon>Bacteria</taxon>
        <taxon>Bacillati</taxon>
        <taxon>Mycoplasmatota</taxon>
        <taxon>Mollicutes</taxon>
        <taxon>Acholeplasmatales</taxon>
        <taxon>Acholeplasmataceae</taxon>
        <taxon>Acholeplasma</taxon>
    </lineage>
</organism>
<gene>
    <name evidence="4" type="ORF">BN85301890</name>
</gene>
<keyword evidence="5" id="KW-1185">Reference proteome</keyword>
<sequence>MTTTIEKNALTVQLYQDIRKTVSFKEYKDEDVEVALKHTLFSVVAYKDDRPVGIARLVGDDRVTFFIKDVVIIPEYQSNGVGHQLMLALFEYIEEHACEGAYVGLMSTPGKEAFYEKYGFIKRPTENLGSGMVLYYEKKK</sequence>
<dbReference type="Gene3D" id="3.40.630.30">
    <property type="match status" value="1"/>
</dbReference>
<dbReference type="PROSITE" id="PS51186">
    <property type="entry name" value="GNAT"/>
    <property type="match status" value="1"/>
</dbReference>
<feature type="domain" description="N-acetyltransferase" evidence="3">
    <location>
        <begin position="1"/>
        <end position="140"/>
    </location>
</feature>
<dbReference type="PANTHER" id="PTHR43626">
    <property type="entry name" value="ACYL-COA N-ACYLTRANSFERASE"/>
    <property type="match status" value="1"/>
</dbReference>